<evidence type="ECO:0000313" key="10">
    <source>
        <dbReference type="Proteomes" id="UP000286268"/>
    </source>
</evidence>
<evidence type="ECO:0000256" key="7">
    <source>
        <dbReference type="SAM" id="Phobius"/>
    </source>
</evidence>
<feature type="transmembrane region" description="Helical" evidence="7">
    <location>
        <begin position="287"/>
        <end position="309"/>
    </location>
</feature>
<evidence type="ECO:0000256" key="3">
    <source>
        <dbReference type="ARBA" id="ARBA00022692"/>
    </source>
</evidence>
<keyword evidence="3 7" id="KW-0812">Transmembrane</keyword>
<keyword evidence="4 7" id="KW-1133">Transmembrane helix</keyword>
<proteinExistence type="inferred from homology"/>
<accession>A0A3R5V617</accession>
<evidence type="ECO:0000256" key="4">
    <source>
        <dbReference type="ARBA" id="ARBA00022989"/>
    </source>
</evidence>
<dbReference type="Pfam" id="PF02687">
    <property type="entry name" value="FtsX"/>
    <property type="match status" value="1"/>
</dbReference>
<dbReference type="AlphaFoldDB" id="A0A3R5V617"/>
<keyword evidence="10" id="KW-1185">Reference proteome</keyword>
<dbReference type="KEGG" id="cmah:C1I91_04525"/>
<gene>
    <name evidence="9" type="ORF">C1I91_04525</name>
</gene>
<dbReference type="GO" id="GO:0022857">
    <property type="term" value="F:transmembrane transporter activity"/>
    <property type="evidence" value="ECO:0007669"/>
    <property type="project" value="TreeGrafter"/>
</dbReference>
<evidence type="ECO:0000256" key="2">
    <source>
        <dbReference type="ARBA" id="ARBA00022475"/>
    </source>
</evidence>
<dbReference type="InterPro" id="IPR050250">
    <property type="entry name" value="Macrolide_Exporter_MacB"/>
</dbReference>
<organism evidence="9 10">
    <name type="scientific">Clostridium manihotivorum</name>
    <dbReference type="NCBI Taxonomy" id="2320868"/>
    <lineage>
        <taxon>Bacteria</taxon>
        <taxon>Bacillati</taxon>
        <taxon>Bacillota</taxon>
        <taxon>Clostridia</taxon>
        <taxon>Eubacteriales</taxon>
        <taxon>Clostridiaceae</taxon>
        <taxon>Clostridium</taxon>
    </lineage>
</organism>
<feature type="transmembrane region" description="Helical" evidence="7">
    <location>
        <begin position="376"/>
        <end position="395"/>
    </location>
</feature>
<comment type="subcellular location">
    <subcellularLocation>
        <location evidence="1">Cell membrane</location>
        <topology evidence="1">Multi-pass membrane protein</topology>
    </subcellularLocation>
</comment>
<dbReference type="GO" id="GO:0005886">
    <property type="term" value="C:plasma membrane"/>
    <property type="evidence" value="ECO:0007669"/>
    <property type="project" value="UniProtKB-SubCell"/>
</dbReference>
<dbReference type="PANTHER" id="PTHR30572:SF4">
    <property type="entry name" value="ABC TRANSPORTER PERMEASE YTRF"/>
    <property type="match status" value="1"/>
</dbReference>
<evidence type="ECO:0000259" key="8">
    <source>
        <dbReference type="Pfam" id="PF02687"/>
    </source>
</evidence>
<feature type="transmembrane region" description="Helical" evidence="7">
    <location>
        <begin position="330"/>
        <end position="356"/>
    </location>
</feature>
<reference evidence="9 10" key="1">
    <citation type="submission" date="2018-01" db="EMBL/GenBank/DDBJ databases">
        <title>Genome Sequencing and Assembly of Anaerobacter polyendosporus strain CT4.</title>
        <authorList>
            <person name="Tachaapaikoon C."/>
            <person name="Sutheeworapong S."/>
            <person name="Jenjaroenpun P."/>
            <person name="Wongsurawat T."/>
            <person name="Nookeaw I."/>
            <person name="Cheawchanlertfa P."/>
            <person name="Kosugi A."/>
            <person name="Cheevadhanarak S."/>
            <person name="Ratanakhanokchai K."/>
        </authorList>
    </citation>
    <scope>NUCLEOTIDE SEQUENCE [LARGE SCALE GENOMIC DNA]</scope>
    <source>
        <strain evidence="9 10">CT4</strain>
    </source>
</reference>
<name>A0A3R5V617_9CLOT</name>
<keyword evidence="2" id="KW-1003">Cell membrane</keyword>
<dbReference type="InterPro" id="IPR003838">
    <property type="entry name" value="ABC3_permease_C"/>
</dbReference>
<feature type="transmembrane region" description="Helical" evidence="7">
    <location>
        <begin position="12"/>
        <end position="34"/>
    </location>
</feature>
<evidence type="ECO:0000256" key="6">
    <source>
        <dbReference type="ARBA" id="ARBA00038076"/>
    </source>
</evidence>
<dbReference type="Proteomes" id="UP000286268">
    <property type="component" value="Chromosome"/>
</dbReference>
<dbReference type="OrthoDB" id="2034769at2"/>
<comment type="similarity">
    <text evidence="6">Belongs to the ABC-4 integral membrane protein family.</text>
</comment>
<evidence type="ECO:0000256" key="5">
    <source>
        <dbReference type="ARBA" id="ARBA00023136"/>
    </source>
</evidence>
<protein>
    <recommendedName>
        <fullName evidence="8">ABC3 transporter permease C-terminal domain-containing protein</fullName>
    </recommendedName>
</protein>
<dbReference type="PANTHER" id="PTHR30572">
    <property type="entry name" value="MEMBRANE COMPONENT OF TRANSPORTER-RELATED"/>
    <property type="match status" value="1"/>
</dbReference>
<evidence type="ECO:0000313" key="9">
    <source>
        <dbReference type="EMBL" id="QAA30985.1"/>
    </source>
</evidence>
<sequence>MRRLLFNSIKKRKFSIGFILINLIIAVIIMYDLLHMMKMNDLQNNIIKNYVDLDTTILLQYEEYNKDLKDMKKDLDSISEFLKNKEVKNGGYTYTNYQFKELAGNKNYIYLNDKLWKNDTLGLKPMASKLLYLDKDIVNMMPYKDSKVKLLYSKSFDYVPVVVGAAYKDIFNIGQELTDVEGVKYKIIAFLDKDASWISAGDFYRQVPKSLDDYFVVPYNTKTDFQSFAITSIGKNYIVQAKDRASADKLTTALQQFANERKININPLSTYSLLLDVKQSRQEYIRYMSAIALIVIVFVTVIASLSMIISIDERKADIAVMITQGASNRFLLTYVFIENAIVFLLALILGFGLNFLCKNDKVLFLFTYKNIEFRPIFMVTGIFLTVGIFSTLLPIKKILSINPSKLIME</sequence>
<keyword evidence="5 7" id="KW-0472">Membrane</keyword>
<feature type="domain" description="ABC3 transporter permease C-terminal" evidence="8">
    <location>
        <begin position="290"/>
        <end position="403"/>
    </location>
</feature>
<dbReference type="EMBL" id="CP025746">
    <property type="protein sequence ID" value="QAA30985.1"/>
    <property type="molecule type" value="Genomic_DNA"/>
</dbReference>
<evidence type="ECO:0000256" key="1">
    <source>
        <dbReference type="ARBA" id="ARBA00004651"/>
    </source>
</evidence>